<feature type="compositionally biased region" description="Polar residues" evidence="1">
    <location>
        <begin position="65"/>
        <end position="88"/>
    </location>
</feature>
<evidence type="ECO:0000313" key="3">
    <source>
        <dbReference type="Proteomes" id="UP000307440"/>
    </source>
</evidence>
<gene>
    <name evidence="2" type="ORF">FA15DRAFT_759015</name>
</gene>
<dbReference type="Proteomes" id="UP000307440">
    <property type="component" value="Unassembled WGS sequence"/>
</dbReference>
<proteinExistence type="predicted"/>
<feature type="region of interest" description="Disordered" evidence="1">
    <location>
        <begin position="54"/>
        <end position="91"/>
    </location>
</feature>
<evidence type="ECO:0000256" key="1">
    <source>
        <dbReference type="SAM" id="MobiDB-lite"/>
    </source>
</evidence>
<dbReference type="EMBL" id="ML210281">
    <property type="protein sequence ID" value="TFK21029.1"/>
    <property type="molecule type" value="Genomic_DNA"/>
</dbReference>
<dbReference type="AlphaFoldDB" id="A0A5C3KKZ7"/>
<sequence>MSHQVLVSVFDEPMNYHSRTLLALRRYLHPSAVEESESHGLADIGESVAYNQHHTAPSDPLLATASESNPVAGNTRQMGQAPPSNSQGPALLPGDLLRYNLRSGLPLFVQPFRGDGELSRLIPVNPDPNVTPPVPTIWLIPPTGAPCPAAFDSYSEDESEDSSSITVATIQRNPDGCYSAFVGRHHDHDHDSDHHDTETWHELASPMGWHHHHDTGSRGHHGHHGDDESDFWHHEDSHWSSLLDSAESSPPSSQDWLLQDDHDDDPERLSPMTAFNLIPQWTPGPQLERVTDAQQASQPRTGGLEGRLRSIRRVVSTPSLSGLGGSFFHQGIGAGTSDSSSRGNPERGDTTSAWGSAAIDATRKAVGRIVAAVVPRRFSKFRKKQVPAVKNHRTPDGQWAIDPDAAHSHPAVLSQYLPLRTQDNTAVQPALGVMGIGRSELLEEPQSRSAASDQITSSSGEKGLHLREFCGREKHVFGLQWAIIVSPCRRCGYVQVRKSTRY</sequence>
<evidence type="ECO:0000313" key="2">
    <source>
        <dbReference type="EMBL" id="TFK21029.1"/>
    </source>
</evidence>
<accession>A0A5C3KKZ7</accession>
<keyword evidence="3" id="KW-1185">Reference proteome</keyword>
<organism evidence="2 3">
    <name type="scientific">Coprinopsis marcescibilis</name>
    <name type="common">Agaric fungus</name>
    <name type="synonym">Psathyrella marcescibilis</name>
    <dbReference type="NCBI Taxonomy" id="230819"/>
    <lineage>
        <taxon>Eukaryota</taxon>
        <taxon>Fungi</taxon>
        <taxon>Dikarya</taxon>
        <taxon>Basidiomycota</taxon>
        <taxon>Agaricomycotina</taxon>
        <taxon>Agaricomycetes</taxon>
        <taxon>Agaricomycetidae</taxon>
        <taxon>Agaricales</taxon>
        <taxon>Agaricineae</taxon>
        <taxon>Psathyrellaceae</taxon>
        <taxon>Coprinopsis</taxon>
    </lineage>
</organism>
<name>A0A5C3KKZ7_COPMA</name>
<feature type="compositionally biased region" description="Polar residues" evidence="1">
    <location>
        <begin position="242"/>
        <end position="253"/>
    </location>
</feature>
<feature type="region of interest" description="Disordered" evidence="1">
    <location>
        <begin position="326"/>
        <end position="352"/>
    </location>
</feature>
<protein>
    <submittedName>
        <fullName evidence="2">Uncharacterized protein</fullName>
    </submittedName>
</protein>
<reference evidence="2 3" key="1">
    <citation type="journal article" date="2019" name="Nat. Ecol. Evol.">
        <title>Megaphylogeny resolves global patterns of mushroom evolution.</title>
        <authorList>
            <person name="Varga T."/>
            <person name="Krizsan K."/>
            <person name="Foldi C."/>
            <person name="Dima B."/>
            <person name="Sanchez-Garcia M."/>
            <person name="Sanchez-Ramirez S."/>
            <person name="Szollosi G.J."/>
            <person name="Szarkandi J.G."/>
            <person name="Papp V."/>
            <person name="Albert L."/>
            <person name="Andreopoulos W."/>
            <person name="Angelini C."/>
            <person name="Antonin V."/>
            <person name="Barry K.W."/>
            <person name="Bougher N.L."/>
            <person name="Buchanan P."/>
            <person name="Buyck B."/>
            <person name="Bense V."/>
            <person name="Catcheside P."/>
            <person name="Chovatia M."/>
            <person name="Cooper J."/>
            <person name="Damon W."/>
            <person name="Desjardin D."/>
            <person name="Finy P."/>
            <person name="Geml J."/>
            <person name="Haridas S."/>
            <person name="Hughes K."/>
            <person name="Justo A."/>
            <person name="Karasinski D."/>
            <person name="Kautmanova I."/>
            <person name="Kiss B."/>
            <person name="Kocsube S."/>
            <person name="Kotiranta H."/>
            <person name="LaButti K.M."/>
            <person name="Lechner B.E."/>
            <person name="Liimatainen K."/>
            <person name="Lipzen A."/>
            <person name="Lukacs Z."/>
            <person name="Mihaltcheva S."/>
            <person name="Morgado L.N."/>
            <person name="Niskanen T."/>
            <person name="Noordeloos M.E."/>
            <person name="Ohm R.A."/>
            <person name="Ortiz-Santana B."/>
            <person name="Ovrebo C."/>
            <person name="Racz N."/>
            <person name="Riley R."/>
            <person name="Savchenko A."/>
            <person name="Shiryaev A."/>
            <person name="Soop K."/>
            <person name="Spirin V."/>
            <person name="Szebenyi C."/>
            <person name="Tomsovsky M."/>
            <person name="Tulloss R.E."/>
            <person name="Uehling J."/>
            <person name="Grigoriev I.V."/>
            <person name="Vagvolgyi C."/>
            <person name="Papp T."/>
            <person name="Martin F.M."/>
            <person name="Miettinen O."/>
            <person name="Hibbett D.S."/>
            <person name="Nagy L.G."/>
        </authorList>
    </citation>
    <scope>NUCLEOTIDE SEQUENCE [LARGE SCALE GENOMIC DNA]</scope>
    <source>
        <strain evidence="2 3">CBS 121175</strain>
    </source>
</reference>
<feature type="region of interest" description="Disordered" evidence="1">
    <location>
        <begin position="242"/>
        <end position="309"/>
    </location>
</feature>